<feature type="non-terminal residue" evidence="12">
    <location>
        <position position="440"/>
    </location>
</feature>
<comment type="caution">
    <text evidence="12">The sequence shown here is derived from an EMBL/GenBank/DDBJ whole genome shotgun (WGS) entry which is preliminary data.</text>
</comment>
<evidence type="ECO:0000256" key="3">
    <source>
        <dbReference type="ARBA" id="ARBA00006286"/>
    </source>
</evidence>
<protein>
    <recommendedName>
        <fullName evidence="11">CAP-Gly domain-containing protein</fullName>
    </recommendedName>
</protein>
<dbReference type="FunFam" id="2.30.30.190:FF:000016">
    <property type="entry name" value="Tubulin-folding cofactor E"/>
    <property type="match status" value="1"/>
</dbReference>
<dbReference type="Gene3D" id="3.80.10.10">
    <property type="entry name" value="Ribonuclease Inhibitor"/>
    <property type="match status" value="3"/>
</dbReference>
<dbReference type="InterPro" id="IPR036859">
    <property type="entry name" value="CAP-Gly_dom_sf"/>
</dbReference>
<dbReference type="SUPFAM" id="SSF52058">
    <property type="entry name" value="L domain-like"/>
    <property type="match status" value="1"/>
</dbReference>
<accession>A0A843X9M4</accession>
<dbReference type="OrthoDB" id="5273213at2759"/>
<reference evidence="12" key="1">
    <citation type="submission" date="2017-07" db="EMBL/GenBank/DDBJ databases">
        <title>Taro Niue Genome Assembly and Annotation.</title>
        <authorList>
            <person name="Atibalentja N."/>
            <person name="Keating K."/>
            <person name="Fields C.J."/>
        </authorList>
    </citation>
    <scope>NUCLEOTIDE SEQUENCE</scope>
    <source>
        <strain evidence="12">Niue_2</strain>
        <tissue evidence="12">Leaf</tissue>
    </source>
</reference>
<comment type="similarity">
    <text evidence="9">Belongs to the U2 small nuclear ribonucleoprotein A family.</text>
</comment>
<sequence length="440" mass="49144">MRAKPFPLRIQRSFGWELSEKLVAGRLVEQMAQEVAEAPNAGEQSDIGAEAPGFRVGQRIHAAGDPRRRGTIRYIGPVEGHGGTWIGVDWDDGEAKHNGVVNGVRYFTARGPRSGSFVRQKNLSAGITFLEALCLRYRGKSTKEEEDEMYVFSTRNKRVAVQLVGKSKVLEKINRFDELPSVALSYLGVSSIGHLQEINSVVPNLKELDLTGNLLSNWQDVSSICEAFPALTVLNLTNNLLEGNVMRFTVPRNLHVLVLNNCGVTWENVEALKQSLPGIEELHLMGNKLKTLMSQSAHIQGFDALRILNLEDNDIDEWDEVLKFSQLSRLEQLHLNRNRLKHIFYPPCADSQNDYDTSKCGMPFQNLRCLLLGCNEIEDLASVDSLNLFPSLLDIRLSENPVADPARGGVPRFVLIACLSKVEMLNGSEVTSHERRESEI</sequence>
<evidence type="ECO:0000256" key="6">
    <source>
        <dbReference type="ARBA" id="ARBA00022737"/>
    </source>
</evidence>
<dbReference type="SUPFAM" id="SSF74924">
    <property type="entry name" value="Cap-Gly domain"/>
    <property type="match status" value="1"/>
</dbReference>
<dbReference type="GO" id="GO:0000398">
    <property type="term" value="P:mRNA splicing, via spliceosome"/>
    <property type="evidence" value="ECO:0007669"/>
    <property type="project" value="InterPro"/>
</dbReference>
<dbReference type="AlphaFoldDB" id="A0A843X9M4"/>
<dbReference type="Pfam" id="PF01302">
    <property type="entry name" value="CAP_GLY"/>
    <property type="match status" value="1"/>
</dbReference>
<keyword evidence="8" id="KW-0539">Nucleus</keyword>
<organism evidence="12 13">
    <name type="scientific">Colocasia esculenta</name>
    <name type="common">Wild taro</name>
    <name type="synonym">Arum esculentum</name>
    <dbReference type="NCBI Taxonomy" id="4460"/>
    <lineage>
        <taxon>Eukaryota</taxon>
        <taxon>Viridiplantae</taxon>
        <taxon>Streptophyta</taxon>
        <taxon>Embryophyta</taxon>
        <taxon>Tracheophyta</taxon>
        <taxon>Spermatophyta</taxon>
        <taxon>Magnoliopsida</taxon>
        <taxon>Liliopsida</taxon>
        <taxon>Araceae</taxon>
        <taxon>Aroideae</taxon>
        <taxon>Colocasieae</taxon>
        <taxon>Colocasia</taxon>
    </lineage>
</organism>
<dbReference type="Proteomes" id="UP000652761">
    <property type="component" value="Unassembled WGS sequence"/>
</dbReference>
<keyword evidence="13" id="KW-1185">Reference proteome</keyword>
<evidence type="ECO:0000256" key="1">
    <source>
        <dbReference type="ARBA" id="ARBA00004123"/>
    </source>
</evidence>
<dbReference type="GO" id="GO:0030620">
    <property type="term" value="F:U2 snRNA binding"/>
    <property type="evidence" value="ECO:0007669"/>
    <property type="project" value="InterPro"/>
</dbReference>
<dbReference type="PANTHER" id="PTHR10552:SF6">
    <property type="entry name" value="U2 SMALL NUCLEAR RIBONUCLEOPROTEIN A"/>
    <property type="match status" value="1"/>
</dbReference>
<keyword evidence="7" id="KW-0143">Chaperone</keyword>
<dbReference type="PANTHER" id="PTHR10552">
    <property type="entry name" value="U2 SMALL NUCLEAR RIBONUCLEOPROTEIN A"/>
    <property type="match status" value="1"/>
</dbReference>
<name>A0A843X9M4_COLES</name>
<comment type="subunit">
    <text evidence="10">Supercomplex made of cofactors A to E. Cofactors A and D function by capturing and stabilizing tubulin in a quasi-native conformation. Cofactor E binds to the cofactor D-tubulin complex; interaction with cofactor C then causes the release of tubulin polypeptides that are committed to the native state.</text>
</comment>
<dbReference type="Gene3D" id="2.30.30.190">
    <property type="entry name" value="CAP Gly-rich-like domain"/>
    <property type="match status" value="1"/>
</dbReference>
<dbReference type="InterPro" id="IPR000938">
    <property type="entry name" value="CAP-Gly_domain"/>
</dbReference>
<comment type="subcellular location">
    <subcellularLocation>
        <location evidence="2">Cytoplasm</location>
    </subcellularLocation>
    <subcellularLocation>
        <location evidence="1">Nucleus</location>
    </subcellularLocation>
</comment>
<gene>
    <name evidence="12" type="ORF">Taro_048985</name>
</gene>
<dbReference type="InterPro" id="IPR032675">
    <property type="entry name" value="LRR_dom_sf"/>
</dbReference>
<dbReference type="GO" id="GO:0005737">
    <property type="term" value="C:cytoplasm"/>
    <property type="evidence" value="ECO:0007669"/>
    <property type="project" value="UniProtKB-SubCell"/>
</dbReference>
<evidence type="ECO:0000313" key="12">
    <source>
        <dbReference type="EMBL" id="MQM16032.1"/>
    </source>
</evidence>
<dbReference type="SMART" id="SM01052">
    <property type="entry name" value="CAP_GLY"/>
    <property type="match status" value="1"/>
</dbReference>
<proteinExistence type="inferred from homology"/>
<keyword evidence="4" id="KW-0963">Cytoplasm</keyword>
<evidence type="ECO:0000259" key="11">
    <source>
        <dbReference type="PROSITE" id="PS50245"/>
    </source>
</evidence>
<evidence type="ECO:0000256" key="10">
    <source>
        <dbReference type="ARBA" id="ARBA00026055"/>
    </source>
</evidence>
<evidence type="ECO:0000256" key="7">
    <source>
        <dbReference type="ARBA" id="ARBA00023186"/>
    </source>
</evidence>
<dbReference type="InterPro" id="IPR044640">
    <property type="entry name" value="RU2A"/>
</dbReference>
<dbReference type="InterPro" id="IPR001611">
    <property type="entry name" value="Leu-rich_rpt"/>
</dbReference>
<evidence type="ECO:0000256" key="5">
    <source>
        <dbReference type="ARBA" id="ARBA00022614"/>
    </source>
</evidence>
<dbReference type="PROSITE" id="PS50245">
    <property type="entry name" value="CAP_GLY_2"/>
    <property type="match status" value="1"/>
</dbReference>
<dbReference type="PROSITE" id="PS51450">
    <property type="entry name" value="LRR"/>
    <property type="match status" value="2"/>
</dbReference>
<dbReference type="FunFam" id="3.80.10.10:FF:000752">
    <property type="entry name" value="Tubulin-folding cofactor E"/>
    <property type="match status" value="1"/>
</dbReference>
<dbReference type="EMBL" id="NMUH01006806">
    <property type="protein sequence ID" value="MQM16032.1"/>
    <property type="molecule type" value="Genomic_DNA"/>
</dbReference>
<evidence type="ECO:0000256" key="8">
    <source>
        <dbReference type="ARBA" id="ARBA00023242"/>
    </source>
</evidence>
<feature type="domain" description="CAP-Gly" evidence="11">
    <location>
        <begin position="76"/>
        <end position="119"/>
    </location>
</feature>
<evidence type="ECO:0000256" key="9">
    <source>
        <dbReference type="ARBA" id="ARBA00024196"/>
    </source>
</evidence>
<evidence type="ECO:0000256" key="4">
    <source>
        <dbReference type="ARBA" id="ARBA00022490"/>
    </source>
</evidence>
<keyword evidence="5" id="KW-0433">Leucine-rich repeat</keyword>
<dbReference type="Pfam" id="PF14580">
    <property type="entry name" value="LRR_9"/>
    <property type="match status" value="1"/>
</dbReference>
<comment type="similarity">
    <text evidence="3">Belongs to the TBCE family.</text>
</comment>
<keyword evidence="6" id="KW-0677">Repeat</keyword>
<evidence type="ECO:0000313" key="13">
    <source>
        <dbReference type="Proteomes" id="UP000652761"/>
    </source>
</evidence>
<dbReference type="GO" id="GO:0005634">
    <property type="term" value="C:nucleus"/>
    <property type="evidence" value="ECO:0007669"/>
    <property type="project" value="UniProtKB-SubCell"/>
</dbReference>
<evidence type="ECO:0000256" key="2">
    <source>
        <dbReference type="ARBA" id="ARBA00004496"/>
    </source>
</evidence>